<dbReference type="EMBL" id="JAFEMO010000006">
    <property type="protein sequence ID" value="KAH7569494.1"/>
    <property type="molecule type" value="Genomic_DNA"/>
</dbReference>
<reference evidence="2 3" key="1">
    <citation type="submission" date="2021-02" db="EMBL/GenBank/DDBJ databases">
        <title>Plant Genome Project.</title>
        <authorList>
            <person name="Zhang R.-G."/>
        </authorList>
    </citation>
    <scope>NUCLEOTIDE SEQUENCE [LARGE SCALE GENOMIC DNA]</scope>
    <source>
        <tissue evidence="2">Leaves</tissue>
    </source>
</reference>
<accession>A0ABQ8HYQ6</accession>
<feature type="coiled-coil region" evidence="1">
    <location>
        <begin position="195"/>
        <end position="222"/>
    </location>
</feature>
<evidence type="ECO:0000256" key="1">
    <source>
        <dbReference type="SAM" id="Coils"/>
    </source>
</evidence>
<sequence length="662" mass="75031">MSFSVGQYYCCNSSAATPTLHHSKFRNPITAYRRRRYRPPGTPLSHWKYVDEGQRGGGGVALSARKLAAGLWQLRLLAEISSGGGAGGGRVKFGSCDWLRFQPPTDAEHVNIALLLHRSSRKYDVEPRGPWQSPLLNCSSNHKIPHKHESSLLYRKSAMEGATKWDPRCSKTSTEAYYYTHMKLLEDQVAKLSVGSALQAELVQARLQILQLEDEQRSSKKKFKHLVRKLGEERKSRRSKEHHKIRAVIDDFKDELSKERKSRKKIEILNSKLVKELADGESAAKQLMEDYREEKRGREIMQEICNELAKKIGEDKAELEALNCEAMKIRAEVEEERRMLQLAEIWREERVQMKLIDAKLALEYKYHQMNKLVADLESLVNSQSAPQDIAELRKAELIRQAVKSVNIQDIKEFEYVPPKSSDIFSIFEELQRGKANERESEPLVNYSPVGGASNSQIVHHEVNKYNNNYELNYSNSFIVCNSGLEPDSRIWEAVDHVEDQGSRCSLKGSDHSRAIVTRGKFSSRSIIACNENGGQNSPNTEINEVCSTSGGQLKQKASSVYKLRSSFPSNREITSDGGDRMLSSGAISSVGTTSLRRKLVDSALRQRDYMGKFVSPDLRNPHITRGMKGFVEWPRGNQKNGLKSKLLKALMESHKSKFRAMS</sequence>
<gene>
    <name evidence="2" type="ORF">JRO89_XS06G0173300</name>
</gene>
<organism evidence="2 3">
    <name type="scientific">Xanthoceras sorbifolium</name>
    <dbReference type="NCBI Taxonomy" id="99658"/>
    <lineage>
        <taxon>Eukaryota</taxon>
        <taxon>Viridiplantae</taxon>
        <taxon>Streptophyta</taxon>
        <taxon>Embryophyta</taxon>
        <taxon>Tracheophyta</taxon>
        <taxon>Spermatophyta</taxon>
        <taxon>Magnoliopsida</taxon>
        <taxon>eudicotyledons</taxon>
        <taxon>Gunneridae</taxon>
        <taxon>Pentapetalae</taxon>
        <taxon>rosids</taxon>
        <taxon>malvids</taxon>
        <taxon>Sapindales</taxon>
        <taxon>Sapindaceae</taxon>
        <taxon>Xanthoceroideae</taxon>
        <taxon>Xanthoceras</taxon>
    </lineage>
</organism>
<keyword evidence="1" id="KW-0175">Coiled coil</keyword>
<evidence type="ECO:0000313" key="2">
    <source>
        <dbReference type="EMBL" id="KAH7569494.1"/>
    </source>
</evidence>
<dbReference type="Proteomes" id="UP000827721">
    <property type="component" value="Unassembled WGS sequence"/>
</dbReference>
<name>A0ABQ8HYQ6_9ROSI</name>
<evidence type="ECO:0000313" key="3">
    <source>
        <dbReference type="Proteomes" id="UP000827721"/>
    </source>
</evidence>
<dbReference type="PANTHER" id="PTHR31071">
    <property type="entry name" value="GB|AAF24581.1"/>
    <property type="match status" value="1"/>
</dbReference>
<feature type="coiled-coil region" evidence="1">
    <location>
        <begin position="305"/>
        <end position="339"/>
    </location>
</feature>
<dbReference type="InterPro" id="IPR043424">
    <property type="entry name" value="BLT-like"/>
</dbReference>
<comment type="caution">
    <text evidence="2">The sequence shown here is derived from an EMBL/GenBank/DDBJ whole genome shotgun (WGS) entry which is preliminary data.</text>
</comment>
<dbReference type="PANTHER" id="PTHR31071:SF2">
    <property type="entry name" value="ACTIN CYTOSKELETON-REGULATORY COMPLEX PAN-LIKE PROTEIN"/>
    <property type="match status" value="1"/>
</dbReference>
<protein>
    <submittedName>
        <fullName evidence="2">Uncharacterized protein</fullName>
    </submittedName>
</protein>
<proteinExistence type="predicted"/>
<keyword evidence="3" id="KW-1185">Reference proteome</keyword>